<dbReference type="PATRIC" id="fig|273677.3.peg.889"/>
<evidence type="ECO:0000256" key="4">
    <source>
        <dbReference type="ARBA" id="ARBA00023277"/>
    </source>
</evidence>
<dbReference type="GO" id="GO:0030247">
    <property type="term" value="F:polysaccharide binding"/>
    <property type="evidence" value="ECO:0007669"/>
    <property type="project" value="UniProtKB-UniRule"/>
</dbReference>
<evidence type="ECO:0000256" key="1">
    <source>
        <dbReference type="ARBA" id="ARBA00000966"/>
    </source>
</evidence>
<evidence type="ECO:0000256" key="6">
    <source>
        <dbReference type="ARBA" id="ARBA00023326"/>
    </source>
</evidence>
<dbReference type="GO" id="GO:0008810">
    <property type="term" value="F:cellulase activity"/>
    <property type="evidence" value="ECO:0007669"/>
    <property type="project" value="UniProtKB-EC"/>
</dbReference>
<name>A0A031FW30_9MICO</name>
<gene>
    <name evidence="11" type="ORF">BW34_00908</name>
</gene>
<dbReference type="Proteomes" id="UP000024001">
    <property type="component" value="Unassembled WGS sequence"/>
</dbReference>
<evidence type="ECO:0000256" key="9">
    <source>
        <dbReference type="SAM" id="SignalP"/>
    </source>
</evidence>
<dbReference type="GO" id="GO:0030245">
    <property type="term" value="P:cellulose catabolic process"/>
    <property type="evidence" value="ECO:0007669"/>
    <property type="project" value="UniProtKB-KW"/>
</dbReference>
<dbReference type="EC" id="3.2.1.4" evidence="7"/>
<keyword evidence="5 7" id="KW-0326">Glycosidase</keyword>
<protein>
    <recommendedName>
        <fullName evidence="7">Endoglucanase</fullName>
        <ecNumber evidence="7">3.2.1.4</ecNumber>
    </recommendedName>
</protein>
<evidence type="ECO:0000256" key="8">
    <source>
        <dbReference type="SAM" id="MobiDB-lite"/>
    </source>
</evidence>
<feature type="compositionally biased region" description="Pro residues" evidence="8">
    <location>
        <begin position="384"/>
        <end position="398"/>
    </location>
</feature>
<keyword evidence="9" id="KW-0732">Signal</keyword>
<dbReference type="SUPFAM" id="SSF49384">
    <property type="entry name" value="Carbohydrate-binding domain"/>
    <property type="match status" value="1"/>
</dbReference>
<comment type="similarity">
    <text evidence="7">Belongs to the glycosyl hydrolase 5 (cellulase A) family.</text>
</comment>
<evidence type="ECO:0000259" key="10">
    <source>
        <dbReference type="PROSITE" id="PS51173"/>
    </source>
</evidence>
<dbReference type="AlphaFoldDB" id="A0A031FW30"/>
<evidence type="ECO:0000256" key="2">
    <source>
        <dbReference type="ARBA" id="ARBA00022801"/>
    </source>
</evidence>
<feature type="region of interest" description="Disordered" evidence="8">
    <location>
        <begin position="381"/>
        <end position="419"/>
    </location>
</feature>
<evidence type="ECO:0000256" key="7">
    <source>
        <dbReference type="RuleBase" id="RU361153"/>
    </source>
</evidence>
<keyword evidence="12" id="KW-1185">Reference proteome</keyword>
<evidence type="ECO:0000313" key="11">
    <source>
        <dbReference type="EMBL" id="EZP29059.1"/>
    </source>
</evidence>
<keyword evidence="2 7" id="KW-0378">Hydrolase</keyword>
<dbReference type="EMBL" id="JFYO01000003">
    <property type="protein sequence ID" value="EZP29059.1"/>
    <property type="molecule type" value="Genomic_DNA"/>
</dbReference>
<feature type="domain" description="CBM2" evidence="10">
    <location>
        <begin position="412"/>
        <end position="523"/>
    </location>
</feature>
<keyword evidence="6 7" id="KW-0624">Polysaccharide degradation</keyword>
<dbReference type="Gene3D" id="2.60.40.290">
    <property type="match status" value="1"/>
</dbReference>
<dbReference type="SUPFAM" id="SSF51445">
    <property type="entry name" value="(Trans)glycosidases"/>
    <property type="match status" value="1"/>
</dbReference>
<dbReference type="RefSeq" id="WP_036309916.1">
    <property type="nucleotide sequence ID" value="NZ_JFYO01000003.1"/>
</dbReference>
<dbReference type="InterPro" id="IPR012291">
    <property type="entry name" value="CBM2_carb-bd_dom_sf"/>
</dbReference>
<dbReference type="InterPro" id="IPR008965">
    <property type="entry name" value="CBM2/CBM3_carb-bd_dom_sf"/>
</dbReference>
<proteinExistence type="inferred from homology"/>
<dbReference type="eggNOG" id="COG2730">
    <property type="taxonomic scope" value="Bacteria"/>
</dbReference>
<dbReference type="Pfam" id="PF00150">
    <property type="entry name" value="Cellulase"/>
    <property type="match status" value="1"/>
</dbReference>
<dbReference type="PROSITE" id="PS51173">
    <property type="entry name" value="CBM2"/>
    <property type="match status" value="1"/>
</dbReference>
<dbReference type="SMART" id="SM00637">
    <property type="entry name" value="CBD_II"/>
    <property type="match status" value="1"/>
</dbReference>
<keyword evidence="3 7" id="KW-0136">Cellulose degradation</keyword>
<comment type="catalytic activity">
    <reaction evidence="1 7">
        <text>Endohydrolysis of (1-&gt;4)-beta-D-glucosidic linkages in cellulose, lichenin and cereal beta-D-glucans.</text>
        <dbReference type="EC" id="3.2.1.4"/>
    </reaction>
</comment>
<dbReference type="PANTHER" id="PTHR35923">
    <property type="entry name" value="MAJOR EXTRACELLULAR ENDOGLUCANASE"/>
    <property type="match status" value="1"/>
</dbReference>
<evidence type="ECO:0000256" key="5">
    <source>
        <dbReference type="ARBA" id="ARBA00023295"/>
    </source>
</evidence>
<comment type="caution">
    <text evidence="11">The sequence shown here is derived from an EMBL/GenBank/DDBJ whole genome shotgun (WGS) entry which is preliminary data.</text>
</comment>
<organism evidence="11 12">
    <name type="scientific">Microbacterium oleivorans</name>
    <dbReference type="NCBI Taxonomy" id="273677"/>
    <lineage>
        <taxon>Bacteria</taxon>
        <taxon>Bacillati</taxon>
        <taxon>Actinomycetota</taxon>
        <taxon>Actinomycetes</taxon>
        <taxon>Micrococcales</taxon>
        <taxon>Microbacteriaceae</taxon>
        <taxon>Microbacterium</taxon>
    </lineage>
</organism>
<dbReference type="InterPro" id="IPR001919">
    <property type="entry name" value="CBD2"/>
</dbReference>
<reference evidence="11 12" key="1">
    <citation type="submission" date="2014-03" db="EMBL/GenBank/DDBJ databases">
        <title>Draft Genome Sequences of 13 Willow Endophytes.</title>
        <authorList>
            <person name="Gan H.Y."/>
            <person name="Gan H.M."/>
            <person name="Savka M.A."/>
            <person name="Hudson A.O."/>
        </authorList>
    </citation>
    <scope>NUCLEOTIDE SEQUENCE [LARGE SCALE GENOMIC DNA]</scope>
    <source>
        <strain evidence="11 12">RIT293</strain>
    </source>
</reference>
<keyword evidence="4 7" id="KW-0119">Carbohydrate metabolism</keyword>
<feature type="signal peptide" evidence="9">
    <location>
        <begin position="1"/>
        <end position="29"/>
    </location>
</feature>
<dbReference type="PANTHER" id="PTHR35923:SF2">
    <property type="entry name" value="ENDOGLUCANASE"/>
    <property type="match status" value="1"/>
</dbReference>
<sequence length="523" mass="56230">MLRRVLAVLAAVVLTASLGVSGTTSPAEAASIPWLKTHGSKIQDASTGKTVTVKATSWFGMETDTCAPHGLWSITLDQGMSQIAGMGFNTVRLPFSNECLTKKSSGSVNLALNPKLSGASTLTVMDAVVASARKYNLRIILDRHRPGSDAQSELWYTKKYSEARWISDWKMLAKRYKNQPTVIGFDLHNEPQGSACWGCGVKARDWRAAATRAGNAIHTVNSKLLIIVEGVQYGADGKGTWWGGNLTGVKTKPVILKVKNRVVYSPHEYPSSVFDQPWFHDKRYPNNLRAVWEKQWGYIVTKNIAPVFVGEFGTKLQSSSDKKWLSKFVGYLKDRRISWGYWSFNPNSGDTGGLLKDDWFTREKTKLAALKPILTPKSVRYPAAPAPAPAPQPSPQPSSPGTKPDPAVGASSSASSNGVSSTLTVTSSWPSKYQIALALTASSGVKVKSWTASWASPGAVAVDSAWGMTCKVTSPRTASARVSCSGADWGLANLTQGSRVDVGAILTAPKAPAAPKLSLTATR</sequence>
<feature type="chain" id="PRO_5030001580" description="Endoglucanase" evidence="9">
    <location>
        <begin position="30"/>
        <end position="523"/>
    </location>
</feature>
<dbReference type="InterPro" id="IPR017853">
    <property type="entry name" value="GH"/>
</dbReference>
<evidence type="ECO:0000256" key="3">
    <source>
        <dbReference type="ARBA" id="ARBA00023001"/>
    </source>
</evidence>
<dbReference type="OrthoDB" id="4902692at2"/>
<evidence type="ECO:0000313" key="12">
    <source>
        <dbReference type="Proteomes" id="UP000024001"/>
    </source>
</evidence>
<dbReference type="InterPro" id="IPR001547">
    <property type="entry name" value="Glyco_hydro_5"/>
</dbReference>
<accession>A0A031FW30</accession>
<feature type="compositionally biased region" description="Low complexity" evidence="8">
    <location>
        <begin position="407"/>
        <end position="419"/>
    </location>
</feature>
<dbReference type="Gene3D" id="3.20.20.80">
    <property type="entry name" value="Glycosidases"/>
    <property type="match status" value="1"/>
</dbReference>